<evidence type="ECO:0000313" key="6">
    <source>
        <dbReference type="Proteomes" id="UP000179807"/>
    </source>
</evidence>
<comment type="caution">
    <text evidence="5">The sequence shown here is derived from an EMBL/GenBank/DDBJ whole genome shotgun (WGS) entry which is preliminary data.</text>
</comment>
<dbReference type="InterPro" id="IPR046770">
    <property type="entry name" value="DOCKER_Lobe_B"/>
</dbReference>
<evidence type="ECO:0000313" key="5">
    <source>
        <dbReference type="EMBL" id="OHT07539.1"/>
    </source>
</evidence>
<keyword evidence="1" id="KW-0344">Guanine-nucleotide releasing factor</keyword>
<dbReference type="InterPro" id="IPR026791">
    <property type="entry name" value="DOCK"/>
</dbReference>
<feature type="domain" description="C2 DOCK-type" evidence="3">
    <location>
        <begin position="371"/>
        <end position="527"/>
    </location>
</feature>
<keyword evidence="6" id="KW-1185">Reference proteome</keyword>
<comment type="similarity">
    <text evidence="2">Belongs to the DOCK family.</text>
</comment>
<evidence type="ECO:0000256" key="1">
    <source>
        <dbReference type="ARBA" id="ARBA00022658"/>
    </source>
</evidence>
<dbReference type="GO" id="GO:0007264">
    <property type="term" value="P:small GTPase-mediated signal transduction"/>
    <property type="evidence" value="ECO:0007669"/>
    <property type="project" value="InterPro"/>
</dbReference>
<dbReference type="Pfam" id="PF20422">
    <property type="entry name" value="DHR-2_Lobe_B"/>
    <property type="match status" value="1"/>
</dbReference>
<dbReference type="EMBL" id="MLAK01000693">
    <property type="protein sequence ID" value="OHT07539.1"/>
    <property type="molecule type" value="Genomic_DNA"/>
</dbReference>
<dbReference type="Gene3D" id="1.25.40.410">
    <property type="match status" value="1"/>
</dbReference>
<gene>
    <name evidence="5" type="ORF">TRFO_05169</name>
</gene>
<dbReference type="Proteomes" id="UP000179807">
    <property type="component" value="Unassembled WGS sequence"/>
</dbReference>
<name>A0A1J4K8K4_9EUKA</name>
<dbReference type="InterPro" id="IPR035892">
    <property type="entry name" value="C2_domain_sf"/>
</dbReference>
<dbReference type="Pfam" id="PF20421">
    <property type="entry name" value="DHR-2_Lobe_C"/>
    <property type="match status" value="1"/>
</dbReference>
<organism evidence="5 6">
    <name type="scientific">Tritrichomonas foetus</name>
    <dbReference type="NCBI Taxonomy" id="1144522"/>
    <lineage>
        <taxon>Eukaryota</taxon>
        <taxon>Metamonada</taxon>
        <taxon>Parabasalia</taxon>
        <taxon>Tritrichomonadida</taxon>
        <taxon>Tritrichomonadidae</taxon>
        <taxon>Tritrichomonas</taxon>
    </lineage>
</organism>
<dbReference type="PROSITE" id="PS51651">
    <property type="entry name" value="DOCKER"/>
    <property type="match status" value="1"/>
</dbReference>
<dbReference type="CDD" id="cd11684">
    <property type="entry name" value="DHR2_DOCK"/>
    <property type="match status" value="1"/>
</dbReference>
<dbReference type="InterPro" id="IPR046769">
    <property type="entry name" value="DOCKER_Lobe_A"/>
</dbReference>
<dbReference type="InterPro" id="IPR027357">
    <property type="entry name" value="DOCKER_dom"/>
</dbReference>
<dbReference type="InterPro" id="IPR027007">
    <property type="entry name" value="C2_DOCK-type_domain"/>
</dbReference>
<dbReference type="GeneID" id="94827034"/>
<dbReference type="PROSITE" id="PS51650">
    <property type="entry name" value="C2_DOCK"/>
    <property type="match status" value="1"/>
</dbReference>
<evidence type="ECO:0000256" key="2">
    <source>
        <dbReference type="PROSITE-ProRule" id="PRU00983"/>
    </source>
</evidence>
<dbReference type="GO" id="GO:0005085">
    <property type="term" value="F:guanyl-nucleotide exchange factor activity"/>
    <property type="evidence" value="ECO:0007669"/>
    <property type="project" value="UniProtKB-KW"/>
</dbReference>
<proteinExistence type="inferred from homology"/>
<dbReference type="Pfam" id="PF14429">
    <property type="entry name" value="DOCK-C2"/>
    <property type="match status" value="1"/>
</dbReference>
<dbReference type="Gene3D" id="1.20.58.740">
    <property type="match status" value="1"/>
</dbReference>
<accession>A0A1J4K8K4</accession>
<dbReference type="Gene3D" id="2.60.40.150">
    <property type="entry name" value="C2 domain"/>
    <property type="match status" value="1"/>
</dbReference>
<protein>
    <recommendedName>
        <fullName evidence="7">Dedicator of cytokinesis family protein</fullName>
    </recommendedName>
</protein>
<dbReference type="Pfam" id="PF06920">
    <property type="entry name" value="DHR-2_Lobe_A"/>
    <property type="match status" value="1"/>
</dbReference>
<evidence type="ECO:0008006" key="7">
    <source>
        <dbReference type="Google" id="ProtNLM"/>
    </source>
</evidence>
<evidence type="ECO:0000259" key="3">
    <source>
        <dbReference type="PROSITE" id="PS51650"/>
    </source>
</evidence>
<sequence>MVNIFGNIYEIIKIYMNKEHDQKVADFYKSNPISLEHSWQTPLITGTSTQENPFKSIRVNQFLSKEDFKDKKLLKLFSDDCFAFNFSDDSQMPIKAPLNRDVKFKNEVNNPPIAQQEKGPETERQVKEGEIVTYPSSSFFIGNQQPQLLTYPETNFKLKESQLFTISLDSFEIQNCEFIEPITCSGFLSNDKKSISEFWNFVPEQSRPLIEKLGQKVNLNHKAAFHYQATNVKSYLVILINRIAQPNHGSACDKLYLKPSSSNQKAASESLKKTYDNLYEPFCFTFAPIADILAECLNDKSFEMPEPYEFDISKLENDLDEIPKNTQKFPFKISVKAQVQSILDPGTLTEQGFVELKSITQQPSEPILQFNHSMVISLSSVTFPKKPGKDAYCIFSFRQDGFQGEPLNVIHDKFTGQLVSSAKSFCMPGDKNVIFNDQFLIDLPPNISDNAILTFEFYSAHFNKGKPEFIGYSFIPISIDAGFVKNGKKRLAIHPAKPNQITDWESTHPQTAALITTQLFSSILFNDPRLGEFFNGANPDLTFVHPILLLRSLFQIIEELTNRIKLTPFKFIAAIENIARRIAQIYDHLDDFLIYYAINFALRYDCKTNADNQSDDKNENKGKNKNDGLFVYKNIENLNKAVHREIIEAWIEYLNDSEKAYSQRFDIYLVDFFFLMIIKSIYITKDQDINDLVLKFANVWANSIQPLVDTGFIQAKKFCKSFANFLLLLADIGFYSLAVECIEIQINAFKNAQNDHQVMVYFIECVFTPKLFTGFLLHFDKMRAIVFNLVQKVRDTPDSLPLQDIFKVLLNIMSYFNDKTSHTLADQLIDCLTTLTPLSSLPYVDDDDARSSLVFFVWLLQYVTKDAFKKWWEHSNHSSFFESLHFLLDKINVSNIIGNNKASSIRLESIEKTYMQRSKGKPMSTGTTRSFISAHRSHQESKEQNEDSIIRQKEIVYAAQFSILNIIKIIIQVDIGDSHTFNLVFSPAKPLTTFSEITKVIYHLMCINFAIDTVPAFVEIINSFAQNNIKQLFNQFCPVLPKFLVKLMQIGKINSKCLTFLDEIHVNDKKQFRNDLRSMSVIMRALYLTIKSGHSDVLECIENQLKNGIIKDTVGKLVHVENMLISDSIDFEDKCDLLYKKSELLKMSPDARYEVLSQLAELEHNEEYYAEEIQILLLQAAMVIEHLVLLGKMPKTLFEQNHASKEFYKLCSKVDLAIVKGEAIPILPSFCDSLPFSIYSLAKILNNIIDICYSTRYFEICGSLVDLIWPILENYRAYNLLEISMKPQIQSFTELSQIKPDEDRLFGKYFRVSFFGTIFEDKNKIEYVYREKKLTHLYEISSRILNKFKSLHGDDKIELIKESGSVDESKLDKEKGYIQITFVEPFNNNFQHFYFDTPFVKGDSKAQGTVETQWLRRTVLTVENIMPFIVKRQKVTSVKTINIEPIRVSYRQLRERVNMLRNATLTKDMRQVQQLLHGSLLVQVNEGPSKMAEVFLGKDCKDNKYTKKMKHEFSEFLKVNEEGLELHAKWCVENAEFIPLQHELQSGFENLKAKLEEYIN</sequence>
<feature type="domain" description="DOCKER" evidence="4">
    <location>
        <begin position="1143"/>
        <end position="1560"/>
    </location>
</feature>
<dbReference type="PANTHER" id="PTHR23317">
    <property type="entry name" value="DEDICATOR OF CYTOKINESIS DOCK"/>
    <property type="match status" value="1"/>
</dbReference>
<dbReference type="PANTHER" id="PTHR23317:SF76">
    <property type="entry name" value="LD20667P"/>
    <property type="match status" value="1"/>
</dbReference>
<reference evidence="5" key="1">
    <citation type="submission" date="2016-10" db="EMBL/GenBank/DDBJ databases">
        <authorList>
            <person name="Benchimol M."/>
            <person name="Almeida L.G."/>
            <person name="Vasconcelos A.T."/>
            <person name="Perreira-Neves A."/>
            <person name="Rosa I.A."/>
            <person name="Tasca T."/>
            <person name="Bogo M.R."/>
            <person name="de Souza W."/>
        </authorList>
    </citation>
    <scope>NUCLEOTIDE SEQUENCE [LARGE SCALE GENOMIC DNA]</scope>
    <source>
        <strain evidence="5">K</strain>
    </source>
</reference>
<dbReference type="OrthoDB" id="47328at2759"/>
<evidence type="ECO:0000259" key="4">
    <source>
        <dbReference type="PROSITE" id="PS51651"/>
    </source>
</evidence>
<dbReference type="RefSeq" id="XP_068360675.1">
    <property type="nucleotide sequence ID" value="XM_068492330.1"/>
</dbReference>
<dbReference type="VEuPathDB" id="TrichDB:TRFO_05169"/>
<dbReference type="InterPro" id="IPR043162">
    <property type="entry name" value="DOCK_C_lobe_C"/>
</dbReference>
<dbReference type="InterPro" id="IPR046773">
    <property type="entry name" value="DOCKER_Lobe_C"/>
</dbReference>
<dbReference type="InterPro" id="IPR043161">
    <property type="entry name" value="DOCK_C_lobe_A"/>
</dbReference>